<feature type="domain" description="Mce/MlaD" evidence="8">
    <location>
        <begin position="162"/>
        <end position="221"/>
    </location>
</feature>
<dbReference type="InterPro" id="IPR003399">
    <property type="entry name" value="Mce/MlaD"/>
</dbReference>
<evidence type="ECO:0000313" key="9">
    <source>
        <dbReference type="EMBL" id="RDH82632.1"/>
    </source>
</evidence>
<protein>
    <recommendedName>
        <fullName evidence="8">Mce/MlaD domain-containing protein</fullName>
    </recommendedName>
</protein>
<proteinExistence type="predicted"/>
<dbReference type="AlphaFoldDB" id="A0A370DCJ1"/>
<accession>A0A370DCJ1</accession>
<feature type="domain" description="Mce/MlaD" evidence="8">
    <location>
        <begin position="49"/>
        <end position="138"/>
    </location>
</feature>
<feature type="domain" description="Mce/MlaD" evidence="8">
    <location>
        <begin position="293"/>
        <end position="393"/>
    </location>
</feature>
<dbReference type="PANTHER" id="PTHR30462:SF0">
    <property type="entry name" value="INTERMEMBRANE TRANSPORT PROTEIN YEBT"/>
    <property type="match status" value="1"/>
</dbReference>
<feature type="transmembrane region" description="Helical" evidence="7">
    <location>
        <begin position="20"/>
        <end position="40"/>
    </location>
</feature>
<comment type="subcellular location">
    <subcellularLocation>
        <location evidence="1">Cell inner membrane</location>
    </subcellularLocation>
</comment>
<keyword evidence="3" id="KW-0997">Cell inner membrane</keyword>
<keyword evidence="10" id="KW-1185">Reference proteome</keyword>
<evidence type="ECO:0000313" key="10">
    <source>
        <dbReference type="Proteomes" id="UP000254266"/>
    </source>
</evidence>
<keyword evidence="2" id="KW-1003">Cell membrane</keyword>
<evidence type="ECO:0000256" key="3">
    <source>
        <dbReference type="ARBA" id="ARBA00022519"/>
    </source>
</evidence>
<keyword evidence="5 7" id="KW-1133">Transmembrane helix</keyword>
<evidence type="ECO:0000256" key="6">
    <source>
        <dbReference type="ARBA" id="ARBA00023136"/>
    </source>
</evidence>
<keyword evidence="6 7" id="KW-0472">Membrane</keyword>
<dbReference type="InterPro" id="IPR051800">
    <property type="entry name" value="PqiA-PqiB_transport"/>
</dbReference>
<dbReference type="GO" id="GO:0005886">
    <property type="term" value="C:plasma membrane"/>
    <property type="evidence" value="ECO:0007669"/>
    <property type="project" value="UniProtKB-SubCell"/>
</dbReference>
<reference evidence="9 10" key="1">
    <citation type="journal article" date="2018" name="ISME J.">
        <title>Endosymbiont genomes yield clues of tubeworm success.</title>
        <authorList>
            <person name="Li Y."/>
            <person name="Liles M.R."/>
            <person name="Halanych K.M."/>
        </authorList>
    </citation>
    <scope>NUCLEOTIDE SEQUENCE [LARGE SCALE GENOMIC DNA]</scope>
    <source>
        <strain evidence="9">A1464</strain>
    </source>
</reference>
<organism evidence="9 10">
    <name type="scientific">endosymbiont of Galathealinum brachiosum</name>
    <dbReference type="NCBI Taxonomy" id="2200906"/>
    <lineage>
        <taxon>Bacteria</taxon>
        <taxon>Pseudomonadati</taxon>
        <taxon>Pseudomonadota</taxon>
        <taxon>Gammaproteobacteria</taxon>
        <taxon>sulfur-oxidizing symbionts</taxon>
    </lineage>
</organism>
<dbReference type="Proteomes" id="UP000254266">
    <property type="component" value="Unassembled WGS sequence"/>
</dbReference>
<evidence type="ECO:0000256" key="4">
    <source>
        <dbReference type="ARBA" id="ARBA00022692"/>
    </source>
</evidence>
<evidence type="ECO:0000256" key="7">
    <source>
        <dbReference type="SAM" id="Phobius"/>
    </source>
</evidence>
<dbReference type="Pfam" id="PF02470">
    <property type="entry name" value="MlaD"/>
    <property type="match status" value="3"/>
</dbReference>
<dbReference type="PANTHER" id="PTHR30462">
    <property type="entry name" value="INTERMEMBRANE TRANSPORT PROTEIN PQIB-RELATED"/>
    <property type="match status" value="1"/>
</dbReference>
<comment type="caution">
    <text evidence="9">The sequence shown here is derived from an EMBL/GenBank/DDBJ whole genome shotgun (WGS) entry which is preliminary data.</text>
</comment>
<keyword evidence="4 7" id="KW-0812">Transmembrane</keyword>
<evidence type="ECO:0000256" key="2">
    <source>
        <dbReference type="ARBA" id="ARBA00022475"/>
    </source>
</evidence>
<dbReference type="EMBL" id="QFXC01000011">
    <property type="protein sequence ID" value="RDH82632.1"/>
    <property type="molecule type" value="Genomic_DNA"/>
</dbReference>
<evidence type="ECO:0000256" key="1">
    <source>
        <dbReference type="ARBA" id="ARBA00004533"/>
    </source>
</evidence>
<evidence type="ECO:0000256" key="5">
    <source>
        <dbReference type="ARBA" id="ARBA00022989"/>
    </source>
</evidence>
<evidence type="ECO:0000259" key="8">
    <source>
        <dbReference type="Pfam" id="PF02470"/>
    </source>
</evidence>
<sequence length="509" mass="56160">MTDEIPKAIPKSNSTTKDSFISPIWVIPIIAALIGGWLVFKGAIKENVFVEVSFKSASGLEAGKTPVKLRNVKVGELTEVKFSEDLSEVIVVMELTGMSSDHLTDTTQFWVVRPRIGVEGVSGLDTLLSGAFIEIDPGEGGVPVKIFKGLEEPQIYQLGNPGTKYILKSEKLGSLNRGSSIKYRGITVGSVTSYKLIEDHSAVEIEIFIEAPHDKYVTRYSRFWNASGMNFELGSKGFEFDMESVSTLVAGGIAFSNGKARADTPQSVENKIFKLHETEEQDIEEILTFGAPMKLFFDDGVSGLSIGAPVEYKGIQIGTVVNVGVEIDEVSKNMITFAIVDIEPERLPSSDVQNRLSNGERIKRVYGFFEKQVEKEGMRAQLKSNILTGQSLIIFDQFKNEKKVNVRYIGDNMVLPTVPETVTGLMKQINELMARLTSLPIENIGKNLDESTENLNNLIKSLNAEDGGMTGVQMNETMDELSKAARSIRAMSEYLERHPEALIKGKRPE</sequence>
<name>A0A370DCJ1_9GAMM</name>
<gene>
    <name evidence="9" type="ORF">DIZ80_10140</name>
</gene>